<feature type="compositionally biased region" description="Polar residues" evidence="1">
    <location>
        <begin position="204"/>
        <end position="226"/>
    </location>
</feature>
<feature type="region of interest" description="Disordered" evidence="1">
    <location>
        <begin position="172"/>
        <end position="232"/>
    </location>
</feature>
<dbReference type="Proteomes" id="UP000515153">
    <property type="component" value="Unplaced"/>
</dbReference>
<organism evidence="3 4">
    <name type="scientific">Pyricularia grisea</name>
    <name type="common">Crabgrass-specific blast fungus</name>
    <name type="synonym">Magnaporthe grisea</name>
    <dbReference type="NCBI Taxonomy" id="148305"/>
    <lineage>
        <taxon>Eukaryota</taxon>
        <taxon>Fungi</taxon>
        <taxon>Dikarya</taxon>
        <taxon>Ascomycota</taxon>
        <taxon>Pezizomycotina</taxon>
        <taxon>Sordariomycetes</taxon>
        <taxon>Sordariomycetidae</taxon>
        <taxon>Magnaporthales</taxon>
        <taxon>Pyriculariaceae</taxon>
        <taxon>Pyricularia</taxon>
    </lineage>
</organism>
<sequence>MVGGGTTGSGSGASSPSLSPSTSPVETLVFNQEQCLFCNKLHGTFEANMAHMRLAHGLIIPAKDRLAVDLETLFSYLHLVISGYNECLCCGTQRNTTEAVQQHMMDKGHCRFDIDADGSEYADFYDSSTESEVDNDVEEDNDIQTPNLKTENVTADPDENWIRLPSGRIIYNRAGPSSSSRPRRTRARSSEHTPALLPGGGLNDQDQQAPEPPSASTDNTSESSKLALSKADRRAGAIEKQFANLRSSDQLALAHLAPSERRAVVAMQQRETERLGRVENRYRLRVEGLGNVFLMTHFRKDAADKRTLYR</sequence>
<evidence type="ECO:0000256" key="1">
    <source>
        <dbReference type="SAM" id="MobiDB-lite"/>
    </source>
</evidence>
<feature type="compositionally biased region" description="Gly residues" evidence="1">
    <location>
        <begin position="1"/>
        <end position="11"/>
    </location>
</feature>
<feature type="domain" description="ZN622/Rei1/Reh1 zinc finger C2H2-type" evidence="2">
    <location>
        <begin position="34"/>
        <end position="130"/>
    </location>
</feature>
<evidence type="ECO:0000259" key="2">
    <source>
        <dbReference type="Pfam" id="PF12756"/>
    </source>
</evidence>
<reference evidence="4" key="2">
    <citation type="submission" date="2019-10" db="EMBL/GenBank/DDBJ databases">
        <authorList>
            <consortium name="NCBI Genome Project"/>
        </authorList>
    </citation>
    <scope>NUCLEOTIDE SEQUENCE</scope>
    <source>
        <strain evidence="4">NI907</strain>
    </source>
</reference>
<dbReference type="Pfam" id="PF12756">
    <property type="entry name" value="zf-C2H2_2"/>
    <property type="match status" value="1"/>
</dbReference>
<dbReference type="GO" id="GO:0042273">
    <property type="term" value="P:ribosomal large subunit biogenesis"/>
    <property type="evidence" value="ECO:0007669"/>
    <property type="project" value="TreeGrafter"/>
</dbReference>
<gene>
    <name evidence="4" type="ORF">PgNI_12479</name>
</gene>
<keyword evidence="3" id="KW-1185">Reference proteome</keyword>
<reference evidence="4" key="3">
    <citation type="submission" date="2025-08" db="UniProtKB">
        <authorList>
            <consortium name="RefSeq"/>
        </authorList>
    </citation>
    <scope>IDENTIFICATION</scope>
    <source>
        <strain evidence="4">NI907</strain>
    </source>
</reference>
<feature type="compositionally biased region" description="Acidic residues" evidence="1">
    <location>
        <begin position="129"/>
        <end position="142"/>
    </location>
</feature>
<feature type="compositionally biased region" description="Polar residues" evidence="1">
    <location>
        <begin position="143"/>
        <end position="153"/>
    </location>
</feature>
<evidence type="ECO:0000313" key="4">
    <source>
        <dbReference type="RefSeq" id="XP_030976119.1"/>
    </source>
</evidence>
<feature type="region of interest" description="Disordered" evidence="1">
    <location>
        <begin position="126"/>
        <end position="159"/>
    </location>
</feature>
<feature type="compositionally biased region" description="Low complexity" evidence="1">
    <location>
        <begin position="12"/>
        <end position="24"/>
    </location>
</feature>
<proteinExistence type="predicted"/>
<dbReference type="AlphaFoldDB" id="A0A6P8AMJ8"/>
<name>A0A6P8AMJ8_PYRGI</name>
<dbReference type="PANTHER" id="PTHR13182:SF8">
    <property type="entry name" value="CYTOPLASMIC 60S SUBUNIT BIOGENESIS FACTOR ZNF622"/>
    <property type="match status" value="1"/>
</dbReference>
<dbReference type="InterPro" id="IPR040025">
    <property type="entry name" value="Znf622/Rei1/Reh1"/>
</dbReference>
<evidence type="ECO:0000313" key="3">
    <source>
        <dbReference type="Proteomes" id="UP000515153"/>
    </source>
</evidence>
<dbReference type="GO" id="GO:0030687">
    <property type="term" value="C:preribosome, large subunit precursor"/>
    <property type="evidence" value="ECO:0007669"/>
    <property type="project" value="TreeGrafter"/>
</dbReference>
<dbReference type="PANTHER" id="PTHR13182">
    <property type="entry name" value="ZINC FINGER PROTEIN 622"/>
    <property type="match status" value="1"/>
</dbReference>
<dbReference type="InterPro" id="IPR041661">
    <property type="entry name" value="ZN622/Rei1/Reh1_Znf-C2H2"/>
</dbReference>
<feature type="region of interest" description="Disordered" evidence="1">
    <location>
        <begin position="1"/>
        <end position="24"/>
    </location>
</feature>
<protein>
    <recommendedName>
        <fullName evidence="2">ZN622/Rei1/Reh1 zinc finger C2H2-type domain-containing protein</fullName>
    </recommendedName>
</protein>
<dbReference type="KEGG" id="pgri:PgNI_12479"/>
<reference evidence="4" key="1">
    <citation type="journal article" date="2019" name="Mol. Biol. Evol.">
        <title>Blast fungal genomes show frequent chromosomal changes, gene gains and losses, and effector gene turnover.</title>
        <authorList>
            <person name="Gomez Luciano L.B."/>
            <person name="Jason Tsai I."/>
            <person name="Chuma I."/>
            <person name="Tosa Y."/>
            <person name="Chen Y.H."/>
            <person name="Li J.Y."/>
            <person name="Li M.Y."/>
            <person name="Jade Lu M.Y."/>
            <person name="Nakayashiki H."/>
            <person name="Li W.H."/>
        </authorList>
    </citation>
    <scope>NUCLEOTIDE SEQUENCE</scope>
    <source>
        <strain evidence="4">NI907</strain>
    </source>
</reference>
<dbReference type="GeneID" id="41967330"/>
<dbReference type="RefSeq" id="XP_030976119.1">
    <property type="nucleotide sequence ID" value="XM_031132427.1"/>
</dbReference>
<accession>A0A6P8AMJ8</accession>